<keyword evidence="7 16" id="KW-1133">Transmembrane helix</keyword>
<dbReference type="GO" id="GO:0015648">
    <property type="term" value="F:lipid-linked peptidoglycan transporter activity"/>
    <property type="evidence" value="ECO:0007669"/>
    <property type="project" value="TreeGrafter"/>
</dbReference>
<evidence type="ECO:0000313" key="18">
    <source>
        <dbReference type="Proteomes" id="UP000242561"/>
    </source>
</evidence>
<dbReference type="GO" id="GO:0005886">
    <property type="term" value="C:plasma membrane"/>
    <property type="evidence" value="ECO:0007669"/>
    <property type="project" value="TreeGrafter"/>
</dbReference>
<evidence type="ECO:0000256" key="2">
    <source>
        <dbReference type="ARBA" id="ARBA00022676"/>
    </source>
</evidence>
<evidence type="ECO:0000256" key="6">
    <source>
        <dbReference type="ARBA" id="ARBA00022984"/>
    </source>
</evidence>
<keyword evidence="5" id="KW-0133">Cell shape</keyword>
<feature type="transmembrane region" description="Helical" evidence="16">
    <location>
        <begin position="30"/>
        <end position="49"/>
    </location>
</feature>
<comment type="catalytic activity">
    <reaction evidence="15">
        <text>[GlcNAc-(1-&gt;4)-Mur2Ac(oyl-L-Ala-gamma-D-Glu-L-Lys-D-Ala-D-Ala)](n)-di-trans,octa-cis-undecaprenyl diphosphate + beta-D-GlcNAc-(1-&gt;4)-Mur2Ac(oyl-L-Ala-gamma-D-Glu-L-Lys-D-Ala-D-Ala)-di-trans,octa-cis-undecaprenyl diphosphate = [GlcNAc-(1-&gt;4)-Mur2Ac(oyl-L-Ala-gamma-D-Glu-L-Lys-D-Ala-D-Ala)](n+1)-di-trans,octa-cis-undecaprenyl diphosphate + di-trans,octa-cis-undecaprenyl diphosphate + H(+)</text>
        <dbReference type="Rhea" id="RHEA:23708"/>
        <dbReference type="Rhea" id="RHEA-COMP:9602"/>
        <dbReference type="Rhea" id="RHEA-COMP:9603"/>
        <dbReference type="ChEBI" id="CHEBI:15378"/>
        <dbReference type="ChEBI" id="CHEBI:58405"/>
        <dbReference type="ChEBI" id="CHEBI:60033"/>
        <dbReference type="ChEBI" id="CHEBI:78435"/>
        <dbReference type="EC" id="2.4.99.28"/>
    </reaction>
</comment>
<evidence type="ECO:0000256" key="3">
    <source>
        <dbReference type="ARBA" id="ARBA00022679"/>
    </source>
</evidence>
<dbReference type="PANTHER" id="PTHR30474:SF2">
    <property type="entry name" value="PEPTIDOGLYCAN GLYCOSYLTRANSFERASE FTSW-RELATED"/>
    <property type="match status" value="1"/>
</dbReference>
<dbReference type="Pfam" id="PF01098">
    <property type="entry name" value="FTSW_RODA_SPOVE"/>
    <property type="match status" value="1"/>
</dbReference>
<evidence type="ECO:0000256" key="11">
    <source>
        <dbReference type="ARBA" id="ARBA00038053"/>
    </source>
</evidence>
<evidence type="ECO:0000256" key="9">
    <source>
        <dbReference type="ARBA" id="ARBA00032370"/>
    </source>
</evidence>
<keyword evidence="4 16" id="KW-0812">Transmembrane</keyword>
<sequence length="393" mass="43232">MISEQFDLSNRLGRGDRTALGIWFWELDRVLLALILSLLAIGLLAVAAASPATARRLSSADVSLPELYFFYRQFAWAVIAFVTMLVISMFPKNMVRRMALIGFAAMVVAMLFTIILGSEINGAKRWINLGFMSFQASEFLKPFYAVAIAWVVSWKLKDKSLPVYPIIFAITGFLAMILMLQPDLGQTILLSGICFAVIMVSGVKFWKLAALFGMGIGGLVTAYFTYSVAATRIDAFLFGTDGITHDKLALSTLSAGGLFGVGPGLGERKYSLPEAHTDYIFSVIGEEFGLLACAAIIIIYFAIIIRVALRLFEEKDYFTILAVTGLVTQFCGQAMINIAVNLGMFPSKGMTLPFISYGGSSLWSISITSGLILALTRRNPFMHKQGQNRRYNR</sequence>
<keyword evidence="8 16" id="KW-0472">Membrane</keyword>
<evidence type="ECO:0000256" key="4">
    <source>
        <dbReference type="ARBA" id="ARBA00022692"/>
    </source>
</evidence>
<dbReference type="Proteomes" id="UP000242561">
    <property type="component" value="Chromosome"/>
</dbReference>
<name>A0A1L3JF46_9SPHN</name>
<keyword evidence="6" id="KW-0573">Peptidoglycan synthesis</keyword>
<feature type="transmembrane region" description="Helical" evidence="16">
    <location>
        <begin position="163"/>
        <end position="180"/>
    </location>
</feature>
<feature type="transmembrane region" description="Helical" evidence="16">
    <location>
        <begin position="210"/>
        <end position="229"/>
    </location>
</feature>
<evidence type="ECO:0000256" key="5">
    <source>
        <dbReference type="ARBA" id="ARBA00022960"/>
    </source>
</evidence>
<dbReference type="GO" id="GO:0008955">
    <property type="term" value="F:peptidoglycan glycosyltransferase activity"/>
    <property type="evidence" value="ECO:0007669"/>
    <property type="project" value="UniProtKB-EC"/>
</dbReference>
<feature type="transmembrane region" description="Helical" evidence="16">
    <location>
        <begin position="69"/>
        <end position="87"/>
    </location>
</feature>
<dbReference type="GO" id="GO:0008360">
    <property type="term" value="P:regulation of cell shape"/>
    <property type="evidence" value="ECO:0007669"/>
    <property type="project" value="UniProtKB-KW"/>
</dbReference>
<comment type="subcellular location">
    <subcellularLocation>
        <location evidence="1">Membrane</location>
        <topology evidence="1">Multi-pass membrane protein</topology>
    </subcellularLocation>
</comment>
<evidence type="ECO:0000256" key="10">
    <source>
        <dbReference type="ARBA" id="ARBA00033270"/>
    </source>
</evidence>
<organism evidence="17 18">
    <name type="scientific">Sphingorhabdus lutea</name>
    <dbReference type="NCBI Taxonomy" id="1913578"/>
    <lineage>
        <taxon>Bacteria</taxon>
        <taxon>Pseudomonadati</taxon>
        <taxon>Pseudomonadota</taxon>
        <taxon>Alphaproteobacteria</taxon>
        <taxon>Sphingomonadales</taxon>
        <taxon>Sphingomonadaceae</taxon>
        <taxon>Sphingorhabdus</taxon>
    </lineage>
</organism>
<feature type="transmembrane region" description="Helical" evidence="16">
    <location>
        <begin position="186"/>
        <end position="203"/>
    </location>
</feature>
<comment type="similarity">
    <text evidence="11">Belongs to the SEDS family. FtsW subfamily.</text>
</comment>
<feature type="transmembrane region" description="Helical" evidence="16">
    <location>
        <begin position="354"/>
        <end position="375"/>
    </location>
</feature>
<dbReference type="KEGG" id="sphl:LPB140_09425"/>
<evidence type="ECO:0000256" key="15">
    <source>
        <dbReference type="ARBA" id="ARBA00049902"/>
    </source>
</evidence>
<dbReference type="GO" id="GO:0032153">
    <property type="term" value="C:cell division site"/>
    <property type="evidence" value="ECO:0007669"/>
    <property type="project" value="TreeGrafter"/>
</dbReference>
<evidence type="ECO:0000313" key="17">
    <source>
        <dbReference type="EMBL" id="APG63752.1"/>
    </source>
</evidence>
<protein>
    <recommendedName>
        <fullName evidence="12">Probable peptidoglycan glycosyltransferase FtsW</fullName>
        <ecNumber evidence="14">2.4.99.28</ecNumber>
    </recommendedName>
    <alternativeName>
        <fullName evidence="13">Cell division protein FtsW</fullName>
    </alternativeName>
    <alternativeName>
        <fullName evidence="10">Cell wall polymerase</fullName>
    </alternativeName>
    <alternativeName>
        <fullName evidence="9">Peptidoglycan polymerase</fullName>
    </alternativeName>
</protein>
<dbReference type="AlphaFoldDB" id="A0A1L3JF46"/>
<feature type="transmembrane region" description="Helical" evidence="16">
    <location>
        <begin position="99"/>
        <end position="119"/>
    </location>
</feature>
<dbReference type="InterPro" id="IPR001182">
    <property type="entry name" value="FtsW/RodA"/>
</dbReference>
<evidence type="ECO:0000256" key="8">
    <source>
        <dbReference type="ARBA" id="ARBA00023136"/>
    </source>
</evidence>
<feature type="transmembrane region" description="Helical" evidence="16">
    <location>
        <begin position="321"/>
        <end position="342"/>
    </location>
</feature>
<dbReference type="STRING" id="1913578.LPB140_09425"/>
<feature type="transmembrane region" description="Helical" evidence="16">
    <location>
        <begin position="139"/>
        <end position="156"/>
    </location>
</feature>
<evidence type="ECO:0000256" key="1">
    <source>
        <dbReference type="ARBA" id="ARBA00004141"/>
    </source>
</evidence>
<keyword evidence="17" id="KW-0131">Cell cycle</keyword>
<dbReference type="GO" id="GO:0051301">
    <property type="term" value="P:cell division"/>
    <property type="evidence" value="ECO:0007669"/>
    <property type="project" value="UniProtKB-KW"/>
</dbReference>
<dbReference type="GO" id="GO:0009252">
    <property type="term" value="P:peptidoglycan biosynthetic process"/>
    <property type="evidence" value="ECO:0007669"/>
    <property type="project" value="UniProtKB-KW"/>
</dbReference>
<keyword evidence="17" id="KW-0132">Cell division</keyword>
<accession>A0A1L3JF46</accession>
<feature type="transmembrane region" description="Helical" evidence="16">
    <location>
        <begin position="288"/>
        <end position="309"/>
    </location>
</feature>
<evidence type="ECO:0000256" key="12">
    <source>
        <dbReference type="ARBA" id="ARBA00041185"/>
    </source>
</evidence>
<evidence type="ECO:0000256" key="13">
    <source>
        <dbReference type="ARBA" id="ARBA00041418"/>
    </source>
</evidence>
<dbReference type="EC" id="2.4.99.28" evidence="14"/>
<evidence type="ECO:0000256" key="14">
    <source>
        <dbReference type="ARBA" id="ARBA00044770"/>
    </source>
</evidence>
<gene>
    <name evidence="17" type="ORF">LPB140_09425</name>
</gene>
<keyword evidence="2" id="KW-0328">Glycosyltransferase</keyword>
<reference evidence="17 18" key="1">
    <citation type="submission" date="2016-11" db="EMBL/GenBank/DDBJ databases">
        <title>Sphingorhabdus sp. LPB0140, isolated from marine environment.</title>
        <authorList>
            <person name="Kim E."/>
            <person name="Yi H."/>
        </authorList>
    </citation>
    <scope>NUCLEOTIDE SEQUENCE [LARGE SCALE GENOMIC DNA]</scope>
    <source>
        <strain evidence="17 18">LPB0140</strain>
    </source>
</reference>
<dbReference type="EMBL" id="CP018154">
    <property type="protein sequence ID" value="APG63752.1"/>
    <property type="molecule type" value="Genomic_DNA"/>
</dbReference>
<keyword evidence="3" id="KW-0808">Transferase</keyword>
<dbReference type="OrthoDB" id="9768187at2"/>
<evidence type="ECO:0000256" key="7">
    <source>
        <dbReference type="ARBA" id="ARBA00022989"/>
    </source>
</evidence>
<evidence type="ECO:0000256" key="16">
    <source>
        <dbReference type="SAM" id="Phobius"/>
    </source>
</evidence>
<keyword evidence="18" id="KW-1185">Reference proteome</keyword>
<proteinExistence type="inferred from homology"/>
<dbReference type="PANTHER" id="PTHR30474">
    <property type="entry name" value="CELL CYCLE PROTEIN"/>
    <property type="match status" value="1"/>
</dbReference>